<evidence type="ECO:0000256" key="6">
    <source>
        <dbReference type="ARBA" id="ARBA00023128"/>
    </source>
</evidence>
<dbReference type="AlphaFoldDB" id="A0A1A8VM35"/>
<keyword evidence="3 9" id="KW-0479">Metal-binding</keyword>
<keyword evidence="16" id="KW-1185">Reference proteome</keyword>
<dbReference type="KEGG" id="pmal:PMUG01_01020600"/>
<reference evidence="15" key="1">
    <citation type="submission" date="2016-05" db="EMBL/GenBank/DDBJ databases">
        <authorList>
            <person name="Naeem Raeece"/>
        </authorList>
    </citation>
    <scope>NUCLEOTIDE SEQUENCE [LARGE SCALE GENOMIC DNA]</scope>
</reference>
<feature type="binding site" evidence="9">
    <location>
        <position position="171"/>
    </location>
    <ligand>
        <name>Cu cation</name>
        <dbReference type="ChEBI" id="CHEBI:23378"/>
    </ligand>
</feature>
<keyword evidence="5 9" id="KW-0186">Copper</keyword>
<accession>A0A1A8VM35</accession>
<dbReference type="PANTHER" id="PTHR12151:SF5">
    <property type="entry name" value="AT19154P"/>
    <property type="match status" value="1"/>
</dbReference>
<dbReference type="OrthoDB" id="270009at2759"/>
<evidence type="ECO:0000256" key="3">
    <source>
        <dbReference type="ARBA" id="ARBA00022723"/>
    </source>
</evidence>
<dbReference type="EMBL" id="LT594622">
    <property type="protein sequence ID" value="SBT86912.1"/>
    <property type="molecule type" value="Genomic_DNA"/>
</dbReference>
<dbReference type="FunFam" id="3.40.30.10:FF:000013">
    <property type="entry name" value="Blast:Protein SCO1 homolog, mitochondrial"/>
    <property type="match status" value="1"/>
</dbReference>
<feature type="binding site" evidence="9">
    <location>
        <position position="276"/>
    </location>
    <ligand>
        <name>Cu cation</name>
        <dbReference type="ChEBI" id="CHEBI:23378"/>
    </ligand>
</feature>
<feature type="transmembrane region" description="Helical" evidence="12">
    <location>
        <begin position="92"/>
        <end position="113"/>
    </location>
</feature>
<evidence type="ECO:0000256" key="10">
    <source>
        <dbReference type="PIRSR" id="PIRSR603782-2"/>
    </source>
</evidence>
<feature type="region of interest" description="Disordered" evidence="11">
    <location>
        <begin position="50"/>
        <end position="80"/>
    </location>
</feature>
<name>A0A1A8VM35_PLAMA</name>
<reference evidence="14 16" key="3">
    <citation type="submission" date="2016-06" db="EMBL/GenBank/DDBJ databases">
        <authorList>
            <consortium name="Pathogen Informatics"/>
        </authorList>
    </citation>
    <scope>NUCLEOTIDE SEQUENCE [LARGE SCALE GENOMIC DNA]</scope>
</reference>
<evidence type="ECO:0000256" key="4">
    <source>
        <dbReference type="ARBA" id="ARBA00022792"/>
    </source>
</evidence>
<dbReference type="Pfam" id="PF02630">
    <property type="entry name" value="SCO1-SenC"/>
    <property type="match status" value="1"/>
</dbReference>
<dbReference type="GeneID" id="39866358"/>
<evidence type="ECO:0000256" key="7">
    <source>
        <dbReference type="ARBA" id="ARBA00023136"/>
    </source>
</evidence>
<gene>
    <name evidence="14" type="primary">PmUG01_01020600</name>
    <name evidence="13" type="ORF">PMALA_000460</name>
    <name evidence="14" type="ORF">PMUG01_01020600</name>
</gene>
<feature type="disulfide bond" description="Redox-active" evidence="10">
    <location>
        <begin position="171"/>
        <end position="175"/>
    </location>
</feature>
<dbReference type="PANTHER" id="PTHR12151">
    <property type="entry name" value="ELECTRON TRANSPORT PROTIN SCO1/SENC FAMILY MEMBER"/>
    <property type="match status" value="1"/>
</dbReference>
<comment type="similarity">
    <text evidence="2 8">Belongs to the SCO1/2 family.</text>
</comment>
<evidence type="ECO:0000313" key="14">
    <source>
        <dbReference type="EMBL" id="SBT86912.1"/>
    </source>
</evidence>
<evidence type="ECO:0000256" key="9">
    <source>
        <dbReference type="PIRSR" id="PIRSR037736-1"/>
    </source>
</evidence>
<dbReference type="EMBL" id="FLQW01000022">
    <property type="protein sequence ID" value="SBS81382.1"/>
    <property type="molecule type" value="Genomic_DNA"/>
</dbReference>
<keyword evidence="12" id="KW-1133">Transmembrane helix</keyword>
<reference evidence="13" key="2">
    <citation type="submission" date="2016-05" db="EMBL/GenBank/DDBJ databases">
        <authorList>
            <person name="Lavstsen T."/>
            <person name="Jespersen J.S."/>
        </authorList>
    </citation>
    <scope>NUCLEOTIDE SEQUENCE [LARGE SCALE GENOMIC DNA]</scope>
</reference>
<dbReference type="InterPro" id="IPR036249">
    <property type="entry name" value="Thioredoxin-like_sf"/>
</dbReference>
<evidence type="ECO:0000313" key="15">
    <source>
        <dbReference type="Proteomes" id="UP000078597"/>
    </source>
</evidence>
<keyword evidence="7 12" id="KW-0472">Membrane</keyword>
<dbReference type="CDD" id="cd02968">
    <property type="entry name" value="SCO"/>
    <property type="match status" value="1"/>
</dbReference>
<evidence type="ECO:0000256" key="2">
    <source>
        <dbReference type="ARBA" id="ARBA00010996"/>
    </source>
</evidence>
<dbReference type="Gene3D" id="3.40.30.10">
    <property type="entry name" value="Glutaredoxin"/>
    <property type="match status" value="1"/>
</dbReference>
<dbReference type="GO" id="GO:0033617">
    <property type="term" value="P:mitochondrial respiratory chain complex IV assembly"/>
    <property type="evidence" value="ECO:0007669"/>
    <property type="project" value="TreeGrafter"/>
</dbReference>
<dbReference type="InterPro" id="IPR003782">
    <property type="entry name" value="SCO1/SenC"/>
</dbReference>
<evidence type="ECO:0000256" key="1">
    <source>
        <dbReference type="ARBA" id="ARBA00004273"/>
    </source>
</evidence>
<dbReference type="InterPro" id="IPR017276">
    <property type="entry name" value="Synth_of_cyt-c-oxidase_Sco1/2"/>
</dbReference>
<dbReference type="GO" id="GO:0005743">
    <property type="term" value="C:mitochondrial inner membrane"/>
    <property type="evidence" value="ECO:0007669"/>
    <property type="project" value="UniProtKB-SubCell"/>
</dbReference>
<organism evidence="13 15">
    <name type="scientific">Plasmodium malariae</name>
    <dbReference type="NCBI Taxonomy" id="5858"/>
    <lineage>
        <taxon>Eukaryota</taxon>
        <taxon>Sar</taxon>
        <taxon>Alveolata</taxon>
        <taxon>Apicomplexa</taxon>
        <taxon>Aconoidasida</taxon>
        <taxon>Haemosporida</taxon>
        <taxon>Plasmodiidae</taxon>
        <taxon>Plasmodium</taxon>
        <taxon>Plasmodium (Plasmodium)</taxon>
    </lineage>
</organism>
<proteinExistence type="inferred from homology"/>
<keyword evidence="6 8" id="KW-0496">Mitochondrion</keyword>
<dbReference type="GO" id="GO:0016531">
    <property type="term" value="F:copper chaperone activity"/>
    <property type="evidence" value="ECO:0007669"/>
    <property type="project" value="InterPro"/>
</dbReference>
<dbReference type="Proteomes" id="UP000078597">
    <property type="component" value="Unassembled WGS sequence"/>
</dbReference>
<evidence type="ECO:0000313" key="16">
    <source>
        <dbReference type="Proteomes" id="UP000219813"/>
    </source>
</evidence>
<dbReference type="RefSeq" id="XP_028859995.1">
    <property type="nucleotide sequence ID" value="XM_029008177.1"/>
</dbReference>
<dbReference type="GO" id="GO:0006878">
    <property type="term" value="P:intracellular copper ion homeostasis"/>
    <property type="evidence" value="ECO:0007669"/>
    <property type="project" value="UniProtKB-UniRule"/>
</dbReference>
<evidence type="ECO:0000256" key="11">
    <source>
        <dbReference type="SAM" id="MobiDB-lite"/>
    </source>
</evidence>
<feature type="binding site" evidence="9">
    <location>
        <position position="175"/>
    </location>
    <ligand>
        <name>Cu cation</name>
        <dbReference type="ChEBI" id="CHEBI:23378"/>
    </ligand>
</feature>
<evidence type="ECO:0000256" key="12">
    <source>
        <dbReference type="SAM" id="Phobius"/>
    </source>
</evidence>
<evidence type="ECO:0000256" key="8">
    <source>
        <dbReference type="PIRNR" id="PIRNR037736"/>
    </source>
</evidence>
<comment type="subcellular location">
    <subcellularLocation>
        <location evidence="1 8">Mitochondrion inner membrane</location>
    </subcellularLocation>
</comment>
<keyword evidence="10" id="KW-1015">Disulfide bond</keyword>
<protein>
    <submittedName>
        <fullName evidence="13">Cg3 protein, putative</fullName>
    </submittedName>
</protein>
<dbReference type="PIRSF" id="PIRSF037736">
    <property type="entry name" value="SCO1"/>
    <property type="match status" value="1"/>
</dbReference>
<sequence>MELFFMKNIINMDKKKLLSTCFGAIGSRNFFFEARGGSYKKKKINFEKRKRYTTNTRGEKEKEENGTNGPNGECGSNRPNGQKRVKAQNIFFTWRCLAVNLALTLPTLIYLYTAQMEKKGKKRGIGKTTVENIGKPLIGGNFTLINQNGKIITNKFFKNKFCLIYFGFTYCPDICPQELEKQTIVTEKITNKYGNIITPIFISVDPNRDTVAQINYYCKSFSEKLIGLTGTKELIKDVSKLFRVYYNEHLTESTSKDVGNGNNNTINKNYNYLIDHSIIHYLLDTNGKFVDFFGKNCTVNEMVERISLYIDEYLAKNKVEHV</sequence>
<evidence type="ECO:0000256" key="5">
    <source>
        <dbReference type="ARBA" id="ARBA00023008"/>
    </source>
</evidence>
<dbReference type="Proteomes" id="UP000219813">
    <property type="component" value="Chromosome 1"/>
</dbReference>
<dbReference type="OMA" id="DPTWTNW"/>
<dbReference type="GO" id="GO:0005507">
    <property type="term" value="F:copper ion binding"/>
    <property type="evidence" value="ECO:0007669"/>
    <property type="project" value="InterPro"/>
</dbReference>
<evidence type="ECO:0000313" key="13">
    <source>
        <dbReference type="EMBL" id="SBS81382.1"/>
    </source>
</evidence>
<dbReference type="VEuPathDB" id="PlasmoDB:PmUG01_01020600"/>
<keyword evidence="4 8" id="KW-0999">Mitochondrion inner membrane</keyword>
<keyword evidence="12" id="KW-0812">Transmembrane</keyword>
<dbReference type="SUPFAM" id="SSF52833">
    <property type="entry name" value="Thioredoxin-like"/>
    <property type="match status" value="1"/>
</dbReference>